<evidence type="ECO:0000313" key="2">
    <source>
        <dbReference type="Proteomes" id="UP000010959"/>
    </source>
</evidence>
<proteinExistence type="predicted"/>
<sequence length="55" mass="6232">MIFRCFRRTSTVEAFWPLTSLILTHRPTEGSHPAGVTVARDCKPNHDYHHATPAT</sequence>
<dbReference type="AlphaFoldDB" id="L7CNT2"/>
<organism evidence="1 2">
    <name type="scientific">Rhodopirellula baltica SWK14</name>
    <dbReference type="NCBI Taxonomy" id="993516"/>
    <lineage>
        <taxon>Bacteria</taxon>
        <taxon>Pseudomonadati</taxon>
        <taxon>Planctomycetota</taxon>
        <taxon>Planctomycetia</taxon>
        <taxon>Pirellulales</taxon>
        <taxon>Pirellulaceae</taxon>
        <taxon>Rhodopirellula</taxon>
    </lineage>
</organism>
<name>L7CNT2_RHOBT</name>
<protein>
    <submittedName>
        <fullName evidence="1">Uncharacterized protein</fullName>
    </submittedName>
</protein>
<evidence type="ECO:0000313" key="1">
    <source>
        <dbReference type="EMBL" id="ELP35628.1"/>
    </source>
</evidence>
<dbReference type="EMBL" id="AMWG01000008">
    <property type="protein sequence ID" value="ELP35628.1"/>
    <property type="molecule type" value="Genomic_DNA"/>
</dbReference>
<reference evidence="1 2" key="1">
    <citation type="journal article" date="2013" name="Mar. Genomics">
        <title>Expression of sulfatases in Rhodopirellula baltica and the diversity of sulfatases in the genus Rhodopirellula.</title>
        <authorList>
            <person name="Wegner C.E."/>
            <person name="Richter-Heitmann T."/>
            <person name="Klindworth A."/>
            <person name="Klockow C."/>
            <person name="Richter M."/>
            <person name="Achstetter T."/>
            <person name="Glockner F.O."/>
            <person name="Harder J."/>
        </authorList>
    </citation>
    <scope>NUCLEOTIDE SEQUENCE [LARGE SCALE GENOMIC DNA]</scope>
    <source>
        <strain evidence="1 2">SWK14</strain>
    </source>
</reference>
<dbReference type="Proteomes" id="UP000010959">
    <property type="component" value="Unassembled WGS sequence"/>
</dbReference>
<gene>
    <name evidence="1" type="ORF">RBSWK_00338</name>
</gene>
<accession>L7CNT2</accession>
<comment type="caution">
    <text evidence="1">The sequence shown here is derived from an EMBL/GenBank/DDBJ whole genome shotgun (WGS) entry which is preliminary data.</text>
</comment>